<accession>J9GA42</accession>
<organism evidence="1">
    <name type="scientific">gut metagenome</name>
    <dbReference type="NCBI Taxonomy" id="749906"/>
    <lineage>
        <taxon>unclassified sequences</taxon>
        <taxon>metagenomes</taxon>
        <taxon>organismal metagenomes</taxon>
    </lineage>
</organism>
<dbReference type="AlphaFoldDB" id="J9GA42"/>
<name>J9GA42_9ZZZZ</name>
<reference evidence="1" key="1">
    <citation type="journal article" date="2012" name="PLoS ONE">
        <title>Gene sets for utilization of primary and secondary nutrition supplies in the distal gut of endangered iberian lynx.</title>
        <authorList>
            <person name="Alcaide M."/>
            <person name="Messina E."/>
            <person name="Richter M."/>
            <person name="Bargiela R."/>
            <person name="Peplies J."/>
            <person name="Huws S.A."/>
            <person name="Newbold C.J."/>
            <person name="Golyshin P.N."/>
            <person name="Simon M.A."/>
            <person name="Lopez G."/>
            <person name="Yakimov M.M."/>
            <person name="Ferrer M."/>
        </authorList>
    </citation>
    <scope>NUCLEOTIDE SEQUENCE</scope>
</reference>
<gene>
    <name evidence="1" type="ORF">EVA_13273</name>
</gene>
<sequence length="40" mass="4989">MYVKIAPEYNTFIVYNQNLKLLNQCKKRERRTEHPIYELM</sequence>
<comment type="caution">
    <text evidence="1">The sequence shown here is derived from an EMBL/GenBank/DDBJ whole genome shotgun (WGS) entry which is preliminary data.</text>
</comment>
<proteinExistence type="predicted"/>
<dbReference type="EMBL" id="AMCI01004182">
    <property type="protein sequence ID" value="EJW98622.1"/>
    <property type="molecule type" value="Genomic_DNA"/>
</dbReference>
<evidence type="ECO:0000313" key="1">
    <source>
        <dbReference type="EMBL" id="EJW98622.1"/>
    </source>
</evidence>
<protein>
    <submittedName>
        <fullName evidence="1">Uncharacterized protein</fullName>
    </submittedName>
</protein>